<dbReference type="AlphaFoldDB" id="A0A8J2JDZ9"/>
<keyword evidence="2" id="KW-1185">Reference proteome</keyword>
<organism evidence="1 2">
    <name type="scientific">Allacma fusca</name>
    <dbReference type="NCBI Taxonomy" id="39272"/>
    <lineage>
        <taxon>Eukaryota</taxon>
        <taxon>Metazoa</taxon>
        <taxon>Ecdysozoa</taxon>
        <taxon>Arthropoda</taxon>
        <taxon>Hexapoda</taxon>
        <taxon>Collembola</taxon>
        <taxon>Symphypleona</taxon>
        <taxon>Sminthuridae</taxon>
        <taxon>Allacma</taxon>
    </lineage>
</organism>
<evidence type="ECO:0000313" key="2">
    <source>
        <dbReference type="Proteomes" id="UP000708208"/>
    </source>
</evidence>
<proteinExistence type="predicted"/>
<name>A0A8J2JDZ9_9HEXA</name>
<accession>A0A8J2JDZ9</accession>
<sequence length="291" mass="33746">MLLKSSEHSLESLCADNLDLLLMTQKWGVPVLKNVTKLYLQEVSGYVHNEEGFQMLHKLEWSKFFPNLKEVWVTQTCSMENYDREFYLGRDLQQSPVQYTCDTVTKFVVAQNSYTQLAPLINFASLRNLFPNASSLFVDHGIQNFRLFSNLLAGWPNLTTYICKFEKLDSIFNFDDYFVGVSKEEAKYLLRNIEELETLEIVPKHSCLLHLSQLTKLEIHLKHNRSSCNEAAPRRITMFVSRLTGHCVFSRMPNLTVEIHRTICTADLGCHLTLNHLKPFAVLVDRDDDRF</sequence>
<dbReference type="Proteomes" id="UP000708208">
    <property type="component" value="Unassembled WGS sequence"/>
</dbReference>
<dbReference type="EMBL" id="CAJVCH010049005">
    <property type="protein sequence ID" value="CAG7717836.1"/>
    <property type="molecule type" value="Genomic_DNA"/>
</dbReference>
<gene>
    <name evidence="1" type="ORF">AFUS01_LOCUS7273</name>
</gene>
<protein>
    <submittedName>
        <fullName evidence="1">Uncharacterized protein</fullName>
    </submittedName>
</protein>
<evidence type="ECO:0000313" key="1">
    <source>
        <dbReference type="EMBL" id="CAG7717836.1"/>
    </source>
</evidence>
<reference evidence="1" key="1">
    <citation type="submission" date="2021-06" db="EMBL/GenBank/DDBJ databases">
        <authorList>
            <person name="Hodson N. C."/>
            <person name="Mongue J. A."/>
            <person name="Jaron S. K."/>
        </authorList>
    </citation>
    <scope>NUCLEOTIDE SEQUENCE</scope>
</reference>
<comment type="caution">
    <text evidence="1">The sequence shown here is derived from an EMBL/GenBank/DDBJ whole genome shotgun (WGS) entry which is preliminary data.</text>
</comment>